<dbReference type="PANTHER" id="PTHR35474:SF1">
    <property type="entry name" value="ATP PHOSPHORIBOSYLTRANSFERASE REGULATORY SUBUNIT"/>
    <property type="match status" value="1"/>
</dbReference>
<evidence type="ECO:0000256" key="1">
    <source>
        <dbReference type="SAM" id="MobiDB-lite"/>
    </source>
</evidence>
<accession>A0A0V0HMH9</accession>
<evidence type="ECO:0000256" key="2">
    <source>
        <dbReference type="SAM" id="Phobius"/>
    </source>
</evidence>
<evidence type="ECO:0000313" key="3">
    <source>
        <dbReference type="EMBL" id="JAP21598.1"/>
    </source>
</evidence>
<feature type="transmembrane region" description="Helical" evidence="2">
    <location>
        <begin position="150"/>
        <end position="171"/>
    </location>
</feature>
<dbReference type="PANTHER" id="PTHR35474">
    <property type="entry name" value="ATP PHOSPHORIBOSYLTRANSFERASE REGULATORY SUBUNIT"/>
    <property type="match status" value="1"/>
</dbReference>
<dbReference type="GO" id="GO:0010100">
    <property type="term" value="P:negative regulation of photomorphogenesis"/>
    <property type="evidence" value="ECO:0007669"/>
    <property type="project" value="InterPro"/>
</dbReference>
<dbReference type="GO" id="GO:0009787">
    <property type="term" value="P:regulation of abscisic acid-activated signaling pathway"/>
    <property type="evidence" value="ECO:0007669"/>
    <property type="project" value="InterPro"/>
</dbReference>
<sequence>MESTTKSLHFTLYKIYHSNSINPLPQFNHLHFKFRPISTFRLQASRRISNFSQGGGDLIGDSRNWSRHRGSGNIVTGDHDEDEDDEDEEEEDRSLDLLVKFVQNVFKKLSRKARKAVRSVLPDSISSQLVSFSVNGVIILTFLWLSKAVLEVFCTLGSVIFASILLIRGVWTGISYLQNNRNLRTDDDDGRAWSGMQPAS</sequence>
<protein>
    <submittedName>
        <fullName evidence="3">Putative ovule protein</fullName>
    </submittedName>
</protein>
<keyword evidence="2" id="KW-0812">Transmembrane</keyword>
<feature type="region of interest" description="Disordered" evidence="1">
    <location>
        <begin position="69"/>
        <end position="89"/>
    </location>
</feature>
<reference evidence="3" key="1">
    <citation type="submission" date="2015-12" db="EMBL/GenBank/DDBJ databases">
        <title>Gene expression during late stages of embryo sac development: a critical building block for successful pollen-pistil interactions.</title>
        <authorList>
            <person name="Liu Y."/>
            <person name="Joly V."/>
            <person name="Sabar M."/>
            <person name="Matton D.P."/>
        </authorList>
    </citation>
    <scope>NUCLEOTIDE SEQUENCE</scope>
</reference>
<name>A0A0V0HMH9_SOLCH</name>
<keyword evidence="2" id="KW-1133">Transmembrane helix</keyword>
<organism evidence="3">
    <name type="scientific">Solanum chacoense</name>
    <name type="common">Chaco potato</name>
    <dbReference type="NCBI Taxonomy" id="4108"/>
    <lineage>
        <taxon>Eukaryota</taxon>
        <taxon>Viridiplantae</taxon>
        <taxon>Streptophyta</taxon>
        <taxon>Embryophyta</taxon>
        <taxon>Tracheophyta</taxon>
        <taxon>Spermatophyta</taxon>
        <taxon>Magnoliopsida</taxon>
        <taxon>eudicotyledons</taxon>
        <taxon>Gunneridae</taxon>
        <taxon>Pentapetalae</taxon>
        <taxon>asterids</taxon>
        <taxon>lamiids</taxon>
        <taxon>Solanales</taxon>
        <taxon>Solanaceae</taxon>
        <taxon>Solanoideae</taxon>
        <taxon>Solaneae</taxon>
        <taxon>Solanum</taxon>
    </lineage>
</organism>
<dbReference type="EMBL" id="GEDG01017517">
    <property type="protein sequence ID" value="JAP21598.1"/>
    <property type="molecule type" value="Transcribed_RNA"/>
</dbReference>
<feature type="compositionally biased region" description="Acidic residues" evidence="1">
    <location>
        <begin position="79"/>
        <end position="89"/>
    </location>
</feature>
<proteinExistence type="predicted"/>
<dbReference type="AlphaFoldDB" id="A0A0V0HMH9"/>
<dbReference type="InterPro" id="IPR039324">
    <property type="entry name" value="SHW1"/>
</dbReference>
<keyword evidence="2" id="KW-0472">Membrane</keyword>